<gene>
    <name evidence="4" type="ORF">SAMN05421773_107132</name>
</gene>
<dbReference type="SUPFAM" id="SSF46689">
    <property type="entry name" value="Homeodomain-like"/>
    <property type="match status" value="1"/>
</dbReference>
<dbReference type="OrthoDB" id="3218408at2"/>
<evidence type="ECO:0000313" key="4">
    <source>
        <dbReference type="EMBL" id="SFC90178.1"/>
    </source>
</evidence>
<dbReference type="InterPro" id="IPR050109">
    <property type="entry name" value="HTH-type_TetR-like_transc_reg"/>
</dbReference>
<protein>
    <submittedName>
        <fullName evidence="4">DNA-binding transcriptional regulator, AcrR family</fullName>
    </submittedName>
</protein>
<evidence type="ECO:0000259" key="3">
    <source>
        <dbReference type="PROSITE" id="PS50977"/>
    </source>
</evidence>
<keyword evidence="1 2" id="KW-0238">DNA-binding</keyword>
<evidence type="ECO:0000313" key="5">
    <source>
        <dbReference type="Proteomes" id="UP000199207"/>
    </source>
</evidence>
<dbReference type="EMBL" id="FOLM01000007">
    <property type="protein sequence ID" value="SFC90178.1"/>
    <property type="molecule type" value="Genomic_DNA"/>
</dbReference>
<sequence>MADRKRPRTSRLSARDWADAALDAIRDGGLAAVAVEPLAARLGTTKGSFYWHFSGRDALVTAALERWEERETEAVILEIGEAGTPGERLRRLFRITTAAAARESGPIELALLADAGHPAVAAAVRRVTGRRIAYLVDLFAEHGCPPAEARQRALLAYTGYLGHAQLARSVPGALPRDEEAADYVESVLRALLSGGRREP</sequence>
<dbReference type="PANTHER" id="PTHR30055">
    <property type="entry name" value="HTH-TYPE TRANSCRIPTIONAL REGULATOR RUTR"/>
    <property type="match status" value="1"/>
</dbReference>
<dbReference type="STRING" id="910347.SAMN05421773_107132"/>
<keyword evidence="5" id="KW-1185">Reference proteome</keyword>
<dbReference type="PANTHER" id="PTHR30055:SF239">
    <property type="entry name" value="TRANSCRIPTIONAL REGULATORY PROTEIN"/>
    <property type="match status" value="1"/>
</dbReference>
<name>A0A1I1N3X3_9ACTN</name>
<dbReference type="Pfam" id="PF00440">
    <property type="entry name" value="TetR_N"/>
    <property type="match status" value="1"/>
</dbReference>
<dbReference type="GO" id="GO:0000976">
    <property type="term" value="F:transcription cis-regulatory region binding"/>
    <property type="evidence" value="ECO:0007669"/>
    <property type="project" value="TreeGrafter"/>
</dbReference>
<reference evidence="4 5" key="1">
    <citation type="submission" date="2016-10" db="EMBL/GenBank/DDBJ databases">
        <authorList>
            <person name="de Groot N.N."/>
        </authorList>
    </citation>
    <scope>NUCLEOTIDE SEQUENCE [LARGE SCALE GENOMIC DNA]</scope>
    <source>
        <strain evidence="4 5">CGMCC 4.5739</strain>
    </source>
</reference>
<dbReference type="InterPro" id="IPR009057">
    <property type="entry name" value="Homeodomain-like_sf"/>
</dbReference>
<evidence type="ECO:0000256" key="1">
    <source>
        <dbReference type="ARBA" id="ARBA00023125"/>
    </source>
</evidence>
<dbReference type="GO" id="GO:0003700">
    <property type="term" value="F:DNA-binding transcription factor activity"/>
    <property type="evidence" value="ECO:0007669"/>
    <property type="project" value="TreeGrafter"/>
</dbReference>
<dbReference type="AlphaFoldDB" id="A0A1I1N3X3"/>
<dbReference type="PROSITE" id="PS50977">
    <property type="entry name" value="HTH_TETR_2"/>
    <property type="match status" value="1"/>
</dbReference>
<dbReference type="InterPro" id="IPR036271">
    <property type="entry name" value="Tet_transcr_reg_TetR-rel_C_sf"/>
</dbReference>
<dbReference type="Proteomes" id="UP000199207">
    <property type="component" value="Unassembled WGS sequence"/>
</dbReference>
<feature type="domain" description="HTH tetR-type" evidence="3">
    <location>
        <begin position="11"/>
        <end position="71"/>
    </location>
</feature>
<dbReference type="SUPFAM" id="SSF48498">
    <property type="entry name" value="Tetracyclin repressor-like, C-terminal domain"/>
    <property type="match status" value="1"/>
</dbReference>
<dbReference type="InterPro" id="IPR001647">
    <property type="entry name" value="HTH_TetR"/>
</dbReference>
<dbReference type="RefSeq" id="WP_093839249.1">
    <property type="nucleotide sequence ID" value="NZ_FOLM01000007.1"/>
</dbReference>
<accession>A0A1I1N3X3</accession>
<organism evidence="4 5">
    <name type="scientific">Streptomyces aidingensis</name>
    <dbReference type="NCBI Taxonomy" id="910347"/>
    <lineage>
        <taxon>Bacteria</taxon>
        <taxon>Bacillati</taxon>
        <taxon>Actinomycetota</taxon>
        <taxon>Actinomycetes</taxon>
        <taxon>Kitasatosporales</taxon>
        <taxon>Streptomycetaceae</taxon>
        <taxon>Streptomyces</taxon>
    </lineage>
</organism>
<evidence type="ECO:0000256" key="2">
    <source>
        <dbReference type="PROSITE-ProRule" id="PRU00335"/>
    </source>
</evidence>
<dbReference type="Gene3D" id="1.10.357.10">
    <property type="entry name" value="Tetracycline Repressor, domain 2"/>
    <property type="match status" value="1"/>
</dbReference>
<proteinExistence type="predicted"/>
<feature type="DNA-binding region" description="H-T-H motif" evidence="2">
    <location>
        <begin position="34"/>
        <end position="53"/>
    </location>
</feature>